<dbReference type="Proteomes" id="UP000054843">
    <property type="component" value="Unassembled WGS sequence"/>
</dbReference>
<name>A0A0V1LZ92_9BILA</name>
<reference evidence="1 2" key="1">
    <citation type="submission" date="2015-01" db="EMBL/GenBank/DDBJ databases">
        <title>Evolution of Trichinella species and genotypes.</title>
        <authorList>
            <person name="Korhonen P.K."/>
            <person name="Edoardo P."/>
            <person name="Giuseppe L.R."/>
            <person name="Gasser R.B."/>
        </authorList>
    </citation>
    <scope>NUCLEOTIDE SEQUENCE [LARGE SCALE GENOMIC DNA]</scope>
    <source>
        <strain evidence="1">ISS1980</strain>
    </source>
</reference>
<evidence type="ECO:0000313" key="1">
    <source>
        <dbReference type="EMBL" id="KRZ64779.1"/>
    </source>
</evidence>
<dbReference type="EMBL" id="JYDO01000781">
    <property type="protein sequence ID" value="KRZ64779.1"/>
    <property type="molecule type" value="Genomic_DNA"/>
</dbReference>
<protein>
    <submittedName>
        <fullName evidence="1">Uncharacterized protein</fullName>
    </submittedName>
</protein>
<proteinExistence type="predicted"/>
<gene>
    <name evidence="1" type="ORF">T10_11543</name>
</gene>
<comment type="caution">
    <text evidence="1">The sequence shown here is derived from an EMBL/GenBank/DDBJ whole genome shotgun (WGS) entry which is preliminary data.</text>
</comment>
<organism evidence="1 2">
    <name type="scientific">Trichinella papuae</name>
    <dbReference type="NCBI Taxonomy" id="268474"/>
    <lineage>
        <taxon>Eukaryota</taxon>
        <taxon>Metazoa</taxon>
        <taxon>Ecdysozoa</taxon>
        <taxon>Nematoda</taxon>
        <taxon>Enoplea</taxon>
        <taxon>Dorylaimia</taxon>
        <taxon>Trichinellida</taxon>
        <taxon>Trichinellidae</taxon>
        <taxon>Trichinella</taxon>
    </lineage>
</organism>
<sequence length="149" mass="16162">MADQLRIKNVFVTFSASVSTPLSLVCFAYRQNVSMSCQRYDLKSLPSARADGLVPLVVRMVDGKQAIAQIAGTGNDTTVSRSVAAHCSSKCGRYSAWYFTPGMDEFNEIVSCDDIFESVVPGTAVTTVKIDIPPESSGFKLETLLPLRV</sequence>
<dbReference type="AlphaFoldDB" id="A0A0V1LZ92"/>
<keyword evidence="2" id="KW-1185">Reference proteome</keyword>
<accession>A0A0V1LZ92</accession>
<evidence type="ECO:0000313" key="2">
    <source>
        <dbReference type="Proteomes" id="UP000054843"/>
    </source>
</evidence>